<reference evidence="1" key="1">
    <citation type="submission" date="2020-03" db="EMBL/GenBank/DDBJ databases">
        <authorList>
            <person name="Weist P."/>
        </authorList>
    </citation>
    <scope>NUCLEOTIDE SEQUENCE</scope>
</reference>
<proteinExistence type="predicted"/>
<dbReference type="Proteomes" id="UP001153269">
    <property type="component" value="Unassembled WGS sequence"/>
</dbReference>
<sequence>VTGDSLCLSEHAALKAIVHKCENKSDDDSVDVRVIDVRLIPARIPPQDLVNQVGSPERIATEVPLCFCVCACPNPPAHAKADLEMKNDPPLAVHCCISSQL</sequence>
<dbReference type="EMBL" id="CADEAL010002335">
    <property type="protein sequence ID" value="CAB1439792.1"/>
    <property type="molecule type" value="Genomic_DNA"/>
</dbReference>
<comment type="caution">
    <text evidence="1">The sequence shown here is derived from an EMBL/GenBank/DDBJ whole genome shotgun (WGS) entry which is preliminary data.</text>
</comment>
<evidence type="ECO:0000313" key="1">
    <source>
        <dbReference type="EMBL" id="CAB1439792.1"/>
    </source>
</evidence>
<protein>
    <submittedName>
        <fullName evidence="1">Uncharacterized protein</fullName>
    </submittedName>
</protein>
<gene>
    <name evidence="1" type="ORF">PLEPLA_LOCUS27561</name>
</gene>
<feature type="non-terminal residue" evidence="1">
    <location>
        <position position="1"/>
    </location>
</feature>
<organism evidence="1 2">
    <name type="scientific">Pleuronectes platessa</name>
    <name type="common">European plaice</name>
    <dbReference type="NCBI Taxonomy" id="8262"/>
    <lineage>
        <taxon>Eukaryota</taxon>
        <taxon>Metazoa</taxon>
        <taxon>Chordata</taxon>
        <taxon>Craniata</taxon>
        <taxon>Vertebrata</taxon>
        <taxon>Euteleostomi</taxon>
        <taxon>Actinopterygii</taxon>
        <taxon>Neopterygii</taxon>
        <taxon>Teleostei</taxon>
        <taxon>Neoteleostei</taxon>
        <taxon>Acanthomorphata</taxon>
        <taxon>Carangaria</taxon>
        <taxon>Pleuronectiformes</taxon>
        <taxon>Pleuronectoidei</taxon>
        <taxon>Pleuronectidae</taxon>
        <taxon>Pleuronectes</taxon>
    </lineage>
</organism>
<keyword evidence="2" id="KW-1185">Reference proteome</keyword>
<evidence type="ECO:0000313" key="2">
    <source>
        <dbReference type="Proteomes" id="UP001153269"/>
    </source>
</evidence>
<name>A0A9N7YVZ5_PLEPL</name>
<dbReference type="AlphaFoldDB" id="A0A9N7YVZ5"/>
<accession>A0A9N7YVZ5</accession>